<dbReference type="RefSeq" id="WP_183860437.1">
    <property type="nucleotide sequence ID" value="NZ_JACHFH010000010.1"/>
</dbReference>
<evidence type="ECO:0000313" key="2">
    <source>
        <dbReference type="EMBL" id="MBB5335955.1"/>
    </source>
</evidence>
<name>A0A840UU14_9FIRM</name>
<evidence type="ECO:0000256" key="1">
    <source>
        <dbReference type="SAM" id="Phobius"/>
    </source>
</evidence>
<reference evidence="2 3" key="1">
    <citation type="submission" date="2020-08" db="EMBL/GenBank/DDBJ databases">
        <title>Genomic Encyclopedia of Type Strains, Phase IV (KMG-IV): sequencing the most valuable type-strain genomes for metagenomic binning, comparative biology and taxonomic classification.</title>
        <authorList>
            <person name="Goeker M."/>
        </authorList>
    </citation>
    <scope>NUCLEOTIDE SEQUENCE [LARGE SCALE GENOMIC DNA]</scope>
    <source>
        <strain evidence="2 3">DSM 24661</strain>
    </source>
</reference>
<evidence type="ECO:0000313" key="3">
    <source>
        <dbReference type="Proteomes" id="UP000559117"/>
    </source>
</evidence>
<organism evidence="2 3">
    <name type="scientific">Pectinatus brassicae</name>
    <dbReference type="NCBI Taxonomy" id="862415"/>
    <lineage>
        <taxon>Bacteria</taxon>
        <taxon>Bacillati</taxon>
        <taxon>Bacillota</taxon>
        <taxon>Negativicutes</taxon>
        <taxon>Selenomonadales</taxon>
        <taxon>Selenomonadaceae</taxon>
        <taxon>Pectinatus</taxon>
    </lineage>
</organism>
<feature type="transmembrane region" description="Helical" evidence="1">
    <location>
        <begin position="29"/>
        <end position="49"/>
    </location>
</feature>
<comment type="caution">
    <text evidence="2">The sequence shown here is derived from an EMBL/GenBank/DDBJ whole genome shotgun (WGS) entry which is preliminary data.</text>
</comment>
<dbReference type="InterPro" id="IPR009709">
    <property type="entry name" value="DUF1290"/>
</dbReference>
<sequence>MIFAIISLILGALLGYFCNITIPAEYSKLFSVALLAGLDAVFGGLKAVTLKTFDNVNFVSGFFVNILLAALLIYIGDNLSIDLYYVALFVFGLRIFKNMSFLRHYMIKK</sequence>
<dbReference type="Pfam" id="PF06947">
    <property type="entry name" value="DUF1290"/>
    <property type="match status" value="1"/>
</dbReference>
<protein>
    <submittedName>
        <fullName evidence="2">Small basic protein</fullName>
    </submittedName>
</protein>
<keyword evidence="3" id="KW-1185">Reference proteome</keyword>
<proteinExistence type="predicted"/>
<keyword evidence="1" id="KW-0472">Membrane</keyword>
<dbReference type="Proteomes" id="UP000559117">
    <property type="component" value="Unassembled WGS sequence"/>
</dbReference>
<dbReference type="EMBL" id="JACHFH010000010">
    <property type="protein sequence ID" value="MBB5335955.1"/>
    <property type="molecule type" value="Genomic_DNA"/>
</dbReference>
<gene>
    <name evidence="2" type="ORF">HNR32_001099</name>
</gene>
<accession>A0A840UU14</accession>
<keyword evidence="1" id="KW-1133">Transmembrane helix</keyword>
<dbReference type="AlphaFoldDB" id="A0A840UU14"/>
<feature type="transmembrane region" description="Helical" evidence="1">
    <location>
        <begin position="56"/>
        <end position="75"/>
    </location>
</feature>
<keyword evidence="1" id="KW-0812">Transmembrane</keyword>
<feature type="transmembrane region" description="Helical" evidence="1">
    <location>
        <begin position="81"/>
        <end position="99"/>
    </location>
</feature>